<name>A0A370GS92_9NOCA</name>
<comment type="caution">
    <text evidence="7">The sequence shown here is derived from an EMBL/GenBank/DDBJ whole genome shotgun (WGS) entry which is preliminary data.</text>
</comment>
<dbReference type="STRING" id="1210089.GCA_001613165_03168"/>
<dbReference type="Pfam" id="PF00440">
    <property type="entry name" value="TetR_N"/>
    <property type="match status" value="1"/>
</dbReference>
<keyword evidence="8" id="KW-1185">Reference proteome</keyword>
<dbReference type="InterPro" id="IPR009057">
    <property type="entry name" value="Homeodomain-like_sf"/>
</dbReference>
<evidence type="ECO:0000256" key="5">
    <source>
        <dbReference type="SAM" id="MobiDB-lite"/>
    </source>
</evidence>
<dbReference type="InterPro" id="IPR001647">
    <property type="entry name" value="HTH_TetR"/>
</dbReference>
<protein>
    <submittedName>
        <fullName evidence="7">TetR family transcriptional regulator</fullName>
    </submittedName>
</protein>
<evidence type="ECO:0000256" key="1">
    <source>
        <dbReference type="ARBA" id="ARBA00023015"/>
    </source>
</evidence>
<evidence type="ECO:0000256" key="2">
    <source>
        <dbReference type="ARBA" id="ARBA00023125"/>
    </source>
</evidence>
<keyword evidence="1" id="KW-0805">Transcription regulation</keyword>
<gene>
    <name evidence="7" type="ORF">DFR68_113145</name>
</gene>
<feature type="region of interest" description="Disordered" evidence="5">
    <location>
        <begin position="1"/>
        <end position="21"/>
    </location>
</feature>
<evidence type="ECO:0000313" key="7">
    <source>
        <dbReference type="EMBL" id="RDI45374.1"/>
    </source>
</evidence>
<dbReference type="OrthoDB" id="4143918at2"/>
<keyword evidence="2 4" id="KW-0238">DNA-binding</keyword>
<dbReference type="Pfam" id="PF17754">
    <property type="entry name" value="TetR_C_14"/>
    <property type="match status" value="1"/>
</dbReference>
<dbReference type="EMBL" id="QQAZ01000013">
    <property type="protein sequence ID" value="RDI45374.1"/>
    <property type="molecule type" value="Genomic_DNA"/>
</dbReference>
<dbReference type="PROSITE" id="PS50977">
    <property type="entry name" value="HTH_TETR_2"/>
    <property type="match status" value="1"/>
</dbReference>
<proteinExistence type="predicted"/>
<evidence type="ECO:0000313" key="8">
    <source>
        <dbReference type="Proteomes" id="UP000255355"/>
    </source>
</evidence>
<accession>A0A370GS92</accession>
<dbReference type="PANTHER" id="PTHR30055">
    <property type="entry name" value="HTH-TYPE TRANSCRIPTIONAL REGULATOR RUTR"/>
    <property type="match status" value="1"/>
</dbReference>
<dbReference type="Gene3D" id="1.10.357.10">
    <property type="entry name" value="Tetracycline Repressor, domain 2"/>
    <property type="match status" value="1"/>
</dbReference>
<dbReference type="GO" id="GO:0000976">
    <property type="term" value="F:transcription cis-regulatory region binding"/>
    <property type="evidence" value="ECO:0007669"/>
    <property type="project" value="TreeGrafter"/>
</dbReference>
<evidence type="ECO:0000256" key="3">
    <source>
        <dbReference type="ARBA" id="ARBA00023163"/>
    </source>
</evidence>
<dbReference type="InterPro" id="IPR050109">
    <property type="entry name" value="HTH-type_TetR-like_transc_reg"/>
</dbReference>
<evidence type="ECO:0000259" key="6">
    <source>
        <dbReference type="PROSITE" id="PS50977"/>
    </source>
</evidence>
<dbReference type="SUPFAM" id="SSF46689">
    <property type="entry name" value="Homeodomain-like"/>
    <property type="match status" value="1"/>
</dbReference>
<feature type="DNA-binding region" description="H-T-H motif" evidence="4">
    <location>
        <begin position="42"/>
        <end position="61"/>
    </location>
</feature>
<feature type="domain" description="HTH tetR-type" evidence="6">
    <location>
        <begin position="19"/>
        <end position="79"/>
    </location>
</feature>
<dbReference type="GO" id="GO:0003700">
    <property type="term" value="F:DNA-binding transcription factor activity"/>
    <property type="evidence" value="ECO:0007669"/>
    <property type="project" value="TreeGrafter"/>
</dbReference>
<dbReference type="InterPro" id="IPR041347">
    <property type="entry name" value="MftR_C"/>
</dbReference>
<dbReference type="Proteomes" id="UP000255355">
    <property type="component" value="Unassembled WGS sequence"/>
</dbReference>
<dbReference type="PANTHER" id="PTHR30055:SF234">
    <property type="entry name" value="HTH-TYPE TRANSCRIPTIONAL REGULATOR BETI"/>
    <property type="match status" value="1"/>
</dbReference>
<reference evidence="7 8" key="1">
    <citation type="submission" date="2018-07" db="EMBL/GenBank/DDBJ databases">
        <title>Genomic Encyclopedia of Type Strains, Phase IV (KMG-IV): sequencing the most valuable type-strain genomes for metagenomic binning, comparative biology and taxonomic classification.</title>
        <authorList>
            <person name="Goeker M."/>
        </authorList>
    </citation>
    <scope>NUCLEOTIDE SEQUENCE [LARGE SCALE GENOMIC DNA]</scope>
    <source>
        <strain evidence="7 8">DSM 44952</strain>
    </source>
</reference>
<organism evidence="7 8">
    <name type="scientific">Nocardia mexicana</name>
    <dbReference type="NCBI Taxonomy" id="279262"/>
    <lineage>
        <taxon>Bacteria</taxon>
        <taxon>Bacillati</taxon>
        <taxon>Actinomycetota</taxon>
        <taxon>Actinomycetes</taxon>
        <taxon>Mycobacteriales</taxon>
        <taxon>Nocardiaceae</taxon>
        <taxon>Nocardia</taxon>
    </lineage>
</organism>
<dbReference type="PRINTS" id="PR00455">
    <property type="entry name" value="HTHTETR"/>
</dbReference>
<evidence type="ECO:0000256" key="4">
    <source>
        <dbReference type="PROSITE-ProRule" id="PRU00335"/>
    </source>
</evidence>
<dbReference type="RefSeq" id="WP_068020070.1">
    <property type="nucleotide sequence ID" value="NZ_QQAZ01000013.1"/>
</dbReference>
<keyword evidence="3" id="KW-0804">Transcription</keyword>
<dbReference type="Gene3D" id="1.10.10.60">
    <property type="entry name" value="Homeodomain-like"/>
    <property type="match status" value="1"/>
</dbReference>
<dbReference type="AlphaFoldDB" id="A0A370GS92"/>
<sequence>MGRDDSSPRTTGLRARKAERTRNEIQRHALRLFREQGYHQTTVEQVAAAAEVATSTAFRYFPRKEDLARLGEFQSLGDALADAFVRQPPEASTLTALRSALATAFAALDPTDRADRRERDLGLLEVPELWAANVPVVVDAMATIADLVADRTGRARDDPAVRGLAGAVLGIGLEVLQRAGREPDLDIAAEFDRALASLEDAVTM</sequence>